<evidence type="ECO:0008006" key="4">
    <source>
        <dbReference type="Google" id="ProtNLM"/>
    </source>
</evidence>
<dbReference type="EMBL" id="JASMQC010000066">
    <property type="protein sequence ID" value="KAK1928475.1"/>
    <property type="molecule type" value="Genomic_DNA"/>
</dbReference>
<gene>
    <name evidence="2" type="ORF">P3T76_016040</name>
</gene>
<evidence type="ECO:0000313" key="2">
    <source>
        <dbReference type="EMBL" id="KAK1928475.1"/>
    </source>
</evidence>
<feature type="region of interest" description="Disordered" evidence="1">
    <location>
        <begin position="403"/>
        <end position="443"/>
    </location>
</feature>
<comment type="caution">
    <text evidence="2">The sequence shown here is derived from an EMBL/GenBank/DDBJ whole genome shotgun (WGS) entry which is preliminary data.</text>
</comment>
<dbReference type="AlphaFoldDB" id="A0AAD9L9Q8"/>
<dbReference type="Proteomes" id="UP001259832">
    <property type="component" value="Unassembled WGS sequence"/>
</dbReference>
<organism evidence="2 3">
    <name type="scientific">Phytophthora citrophthora</name>
    <dbReference type="NCBI Taxonomy" id="4793"/>
    <lineage>
        <taxon>Eukaryota</taxon>
        <taxon>Sar</taxon>
        <taxon>Stramenopiles</taxon>
        <taxon>Oomycota</taxon>
        <taxon>Peronosporomycetes</taxon>
        <taxon>Peronosporales</taxon>
        <taxon>Peronosporaceae</taxon>
        <taxon>Phytophthora</taxon>
    </lineage>
</organism>
<sequence>MRYMYFAQCGGSSGGKNFRALEKAAVYRSEEDVDDRYMITASGKFTEHKLKLQLSYAQSMKLPYRHAIAYRKAKKCSGNLIPLTSIDSRCMDKLFRRSQEVKQFSYESFGAGVNRDPRPGLVAASMLLAKKDCLNTLPVGNAQETAISVDASQGQTARDNKENPKTVGVVQIKYAKNFSRFQIELFKQVENLKSCGWLGINMHKGYPSIVPRKQIQGPSREDDFGFAMLYRATSTWLTDALIRALYLCLVADYSACRFAGFQSATSKTKRTRKNDDAVLDQVICDRLIAQTAEPGTDTVMLLLIFINAHCRKGWCKTHLLLRPPEPSPYQNAAQAVDIHLKIAGLNDYDAIFMNFPIEYDMHSCGVYMYWMFIRQVVPRSALLDKSAGEYYILTGRLLPVKGTHDAESDGTEEKMPAPVGVGGRKNPGEEDEGEDVPPTQVGE</sequence>
<keyword evidence="3" id="KW-1185">Reference proteome</keyword>
<accession>A0AAD9L9Q8</accession>
<protein>
    <recommendedName>
        <fullName evidence="4">Ubiquitin-like protease family profile domain-containing protein</fullName>
    </recommendedName>
</protein>
<evidence type="ECO:0000256" key="1">
    <source>
        <dbReference type="SAM" id="MobiDB-lite"/>
    </source>
</evidence>
<name>A0AAD9L9Q8_9STRA</name>
<evidence type="ECO:0000313" key="3">
    <source>
        <dbReference type="Proteomes" id="UP001259832"/>
    </source>
</evidence>
<reference evidence="2" key="1">
    <citation type="submission" date="2023-08" db="EMBL/GenBank/DDBJ databases">
        <title>Reference Genome Resource for the Citrus Pathogen Phytophthora citrophthora.</title>
        <authorList>
            <person name="Moller H."/>
            <person name="Coetzee B."/>
            <person name="Rose L.J."/>
            <person name="Van Niekerk J.M."/>
        </authorList>
    </citation>
    <scope>NUCLEOTIDE SEQUENCE</scope>
    <source>
        <strain evidence="2">STE-U-9442</strain>
    </source>
</reference>
<proteinExistence type="predicted"/>
<feature type="compositionally biased region" description="Basic and acidic residues" evidence="1">
    <location>
        <begin position="403"/>
        <end position="415"/>
    </location>
</feature>